<reference evidence="2 3" key="1">
    <citation type="submission" date="2014-11" db="EMBL/GenBank/DDBJ databases">
        <title>Genomics and ecophysiology of heterotrophic nitrogen fixing bacteria isolated from estuarine surface water.</title>
        <authorList>
            <person name="Bentzon-Tilia M."/>
            <person name="Severin I."/>
            <person name="Hansen L.H."/>
            <person name="Riemann L."/>
        </authorList>
    </citation>
    <scope>NUCLEOTIDE SEQUENCE [LARGE SCALE GENOMIC DNA]</scope>
    <source>
        <strain evidence="2 3">BAL398</strain>
    </source>
</reference>
<gene>
    <name evidence="2" type="ORF">OO17_04655</name>
</gene>
<evidence type="ECO:0000256" key="1">
    <source>
        <dbReference type="SAM" id="Phobius"/>
    </source>
</evidence>
<dbReference type="RefSeq" id="WP_044406316.1">
    <property type="nucleotide sequence ID" value="NZ_JXXE01000085.1"/>
</dbReference>
<proteinExistence type="predicted"/>
<accession>A0A0D7F3J5</accession>
<dbReference type="EMBL" id="JXXE01000085">
    <property type="protein sequence ID" value="KIZ47401.1"/>
    <property type="molecule type" value="Genomic_DNA"/>
</dbReference>
<keyword evidence="1" id="KW-0472">Membrane</keyword>
<dbReference type="Proteomes" id="UP000032515">
    <property type="component" value="Unassembled WGS sequence"/>
</dbReference>
<feature type="transmembrane region" description="Helical" evidence="1">
    <location>
        <begin position="88"/>
        <end position="113"/>
    </location>
</feature>
<sequence>MWNIVSWTLSIVLVVAGIYLVIRPVLRASPRFAEFYAEADTFWQKVAAFGYNSATVALSYALSAIGFLTSQIDTLATLLGDPQIKQQIADMLGASPTVLGYVMMAIGVVTFVARMRSIVRG</sequence>
<feature type="transmembrane region" description="Helical" evidence="1">
    <location>
        <begin position="6"/>
        <end position="26"/>
    </location>
</feature>
<evidence type="ECO:0000313" key="3">
    <source>
        <dbReference type="Proteomes" id="UP000032515"/>
    </source>
</evidence>
<keyword evidence="1" id="KW-1133">Transmembrane helix</keyword>
<name>A0A0D7F3J5_RHOPL</name>
<protein>
    <submittedName>
        <fullName evidence="2">Uncharacterized protein</fullName>
    </submittedName>
</protein>
<dbReference type="OrthoDB" id="8237707at2"/>
<evidence type="ECO:0000313" key="2">
    <source>
        <dbReference type="EMBL" id="KIZ47401.1"/>
    </source>
</evidence>
<organism evidence="2 3">
    <name type="scientific">Rhodopseudomonas palustris</name>
    <dbReference type="NCBI Taxonomy" id="1076"/>
    <lineage>
        <taxon>Bacteria</taxon>
        <taxon>Pseudomonadati</taxon>
        <taxon>Pseudomonadota</taxon>
        <taxon>Alphaproteobacteria</taxon>
        <taxon>Hyphomicrobiales</taxon>
        <taxon>Nitrobacteraceae</taxon>
        <taxon>Rhodopseudomonas</taxon>
    </lineage>
</organism>
<comment type="caution">
    <text evidence="2">The sequence shown here is derived from an EMBL/GenBank/DDBJ whole genome shotgun (WGS) entry which is preliminary data.</text>
</comment>
<feature type="transmembrane region" description="Helical" evidence="1">
    <location>
        <begin position="46"/>
        <end position="68"/>
    </location>
</feature>
<keyword evidence="1" id="KW-0812">Transmembrane</keyword>
<dbReference type="PATRIC" id="fig|1076.23.peg.6560"/>
<dbReference type="AlphaFoldDB" id="A0A0D7F3J5"/>